<keyword evidence="1" id="KW-1133">Transmembrane helix</keyword>
<evidence type="ECO:0000313" key="4">
    <source>
        <dbReference type="Proteomes" id="UP000287247"/>
    </source>
</evidence>
<dbReference type="InterPro" id="IPR050256">
    <property type="entry name" value="Glycosyltransferase_2"/>
</dbReference>
<dbReference type="SUPFAM" id="SSF53448">
    <property type="entry name" value="Nucleotide-diphospho-sugar transferases"/>
    <property type="match status" value="1"/>
</dbReference>
<dbReference type="Gene3D" id="3.90.550.10">
    <property type="entry name" value="Spore Coat Polysaccharide Biosynthesis Protein SpsA, Chain A"/>
    <property type="match status" value="1"/>
</dbReference>
<keyword evidence="4" id="KW-1185">Reference proteome</keyword>
<feature type="transmembrane region" description="Helical" evidence="1">
    <location>
        <begin position="624"/>
        <end position="642"/>
    </location>
</feature>
<keyword evidence="1" id="KW-0472">Membrane</keyword>
<feature type="transmembrane region" description="Helical" evidence="1">
    <location>
        <begin position="385"/>
        <end position="412"/>
    </location>
</feature>
<proteinExistence type="predicted"/>
<feature type="transmembrane region" description="Helical" evidence="1">
    <location>
        <begin position="654"/>
        <end position="672"/>
    </location>
</feature>
<dbReference type="OrthoDB" id="9811222at2"/>
<feature type="transmembrane region" description="Helical" evidence="1">
    <location>
        <begin position="504"/>
        <end position="523"/>
    </location>
</feature>
<dbReference type="Proteomes" id="UP000287247">
    <property type="component" value="Unassembled WGS sequence"/>
</dbReference>
<evidence type="ECO:0000313" key="3">
    <source>
        <dbReference type="EMBL" id="GBF79077.1"/>
    </source>
</evidence>
<protein>
    <submittedName>
        <fullName evidence="3">Glycosyl hydrolase</fullName>
    </submittedName>
</protein>
<dbReference type="Pfam" id="PF00535">
    <property type="entry name" value="Glycos_transf_2"/>
    <property type="match status" value="1"/>
</dbReference>
<feature type="domain" description="Glycosyltransferase 2-like" evidence="2">
    <location>
        <begin position="15"/>
        <end position="170"/>
    </location>
</feature>
<feature type="transmembrane region" description="Helical" evidence="1">
    <location>
        <begin position="563"/>
        <end position="579"/>
    </location>
</feature>
<dbReference type="EMBL" id="BDQK01000001">
    <property type="protein sequence ID" value="GBF79077.1"/>
    <property type="molecule type" value="Genomic_DNA"/>
</dbReference>
<feature type="transmembrane region" description="Helical" evidence="1">
    <location>
        <begin position="468"/>
        <end position="492"/>
    </location>
</feature>
<dbReference type="CDD" id="cd04179">
    <property type="entry name" value="DPM_DPG-synthase_like"/>
    <property type="match status" value="1"/>
</dbReference>
<feature type="transmembrane region" description="Helical" evidence="1">
    <location>
        <begin position="253"/>
        <end position="272"/>
    </location>
</feature>
<feature type="transmembrane region" description="Helical" evidence="1">
    <location>
        <begin position="136"/>
        <end position="154"/>
    </location>
</feature>
<feature type="transmembrane region" description="Helical" evidence="1">
    <location>
        <begin position="591"/>
        <end position="612"/>
    </location>
</feature>
<reference evidence="4" key="1">
    <citation type="submission" date="2017-05" db="EMBL/GenBank/DDBJ databases">
        <title>Physiological properties and genetic analysis related to exopolysaccharide production of fresh-water unicellular cyanobacterium Aphanothece sacrum, Suizenji Nori, that has been cultured as a food source in Japan.</title>
        <authorList>
            <person name="Kanesaki Y."/>
            <person name="Yoshikawa S."/>
            <person name="Ohki K."/>
        </authorList>
    </citation>
    <scope>NUCLEOTIDE SEQUENCE [LARGE SCALE GENOMIC DNA]</scope>
    <source>
        <strain evidence="4">FPU1</strain>
    </source>
</reference>
<feature type="transmembrane region" description="Helical" evidence="1">
    <location>
        <begin position="284"/>
        <end position="302"/>
    </location>
</feature>
<dbReference type="AlphaFoldDB" id="A0A401ICS1"/>
<keyword evidence="3" id="KW-0378">Hydrolase</keyword>
<sequence length="678" mass="77849">MNEIKKIYDQDNILVIIPVRNEQESIVNIIAFLQSLGLNKIRVIDNGSRDHSGILAQEAGAEVIFEPIPGYGQACWRGLQELTPEIEWILFCDGDGSDDLSQLPLFWQQKDNYDLILGDRTATVSGRKVMTPVQHFGNRLASFLIGLAWGYSYHDLGPLRLIRRDVLDKIEMEDRGFGWTVEMQVKAIECQLKICELPVNYYPRQGGKSKISGTISGSIKAGIIILSTLAKLYIRRLSKRQPETEKKKNKSKVLSWLSGLLLLLGTFLIIPYGDFREIEAVPHFWWGISVMGIGYILSWGIYSIGRLWFGIVTILTRLFLLFMYPGDDIWRYLWEGYLQTQGISPYNFSPNAIELLPYRTSWWLLINHLDVSAIYPPVAQWGFRFLATFGANVIIFKLGFVGADLLVCWLLYHRFGKIKSLIYAWNPLVIYSFSGGGHYDSWFILPLVGSWFIFDNIKSQDNTQIRKWILSSLLLGISIGIKWISLPILGFLVWQAFRRINLKLALLVLITGLFPLSISVLPFCTFGKCPLIPTSSTFVSHGRSAELFPYLLALVWQGSRQSNWIYALFLIAAIAFSLIKFNTFQSFNQGYFFFLLTLSPIIHAWYFTWIIPFSVGNQNLGVRLISLSAFVYFILQYRMALGDSSWVLIDRERLLLWLPFLLGYLWTIWYNINRKNIA</sequence>
<evidence type="ECO:0000256" key="1">
    <source>
        <dbReference type="SAM" id="Phobius"/>
    </source>
</evidence>
<comment type="caution">
    <text evidence="3">The sequence shown here is derived from an EMBL/GenBank/DDBJ whole genome shotgun (WGS) entry which is preliminary data.</text>
</comment>
<organism evidence="3 4">
    <name type="scientific">Aphanothece sacrum FPU1</name>
    <dbReference type="NCBI Taxonomy" id="1920663"/>
    <lineage>
        <taxon>Bacteria</taxon>
        <taxon>Bacillati</taxon>
        <taxon>Cyanobacteriota</taxon>
        <taxon>Cyanophyceae</taxon>
        <taxon>Oscillatoriophycideae</taxon>
        <taxon>Chroococcales</taxon>
        <taxon>Aphanothecaceae</taxon>
        <taxon>Aphanothece</taxon>
    </lineage>
</organism>
<accession>A0A401ICS1</accession>
<dbReference type="PANTHER" id="PTHR48090">
    <property type="entry name" value="UNDECAPRENYL-PHOSPHATE 4-DEOXY-4-FORMAMIDO-L-ARABINOSE TRANSFERASE-RELATED"/>
    <property type="match status" value="1"/>
</dbReference>
<gene>
    <name evidence="3" type="ORF">AsFPU1_0469</name>
</gene>
<dbReference type="PANTHER" id="PTHR48090:SF7">
    <property type="entry name" value="RFBJ PROTEIN"/>
    <property type="match status" value="1"/>
</dbReference>
<dbReference type="InterPro" id="IPR001173">
    <property type="entry name" value="Glyco_trans_2-like"/>
</dbReference>
<feature type="transmembrane region" description="Helical" evidence="1">
    <location>
        <begin position="211"/>
        <end position="233"/>
    </location>
</feature>
<dbReference type="Pfam" id="PF26314">
    <property type="entry name" value="MptA_B_family"/>
    <property type="match status" value="1"/>
</dbReference>
<dbReference type="GO" id="GO:0016787">
    <property type="term" value="F:hydrolase activity"/>
    <property type="evidence" value="ECO:0007669"/>
    <property type="project" value="UniProtKB-KW"/>
</dbReference>
<feature type="transmembrane region" description="Helical" evidence="1">
    <location>
        <begin position="307"/>
        <end position="324"/>
    </location>
</feature>
<evidence type="ECO:0000259" key="2">
    <source>
        <dbReference type="Pfam" id="PF00535"/>
    </source>
</evidence>
<keyword evidence="1" id="KW-0812">Transmembrane</keyword>
<dbReference type="InterPro" id="IPR029044">
    <property type="entry name" value="Nucleotide-diphossugar_trans"/>
</dbReference>
<name>A0A401ICS1_APHSA</name>
<dbReference type="RefSeq" id="WP_125061034.1">
    <property type="nucleotide sequence ID" value="NZ_BDQK01000001.1"/>
</dbReference>